<reference evidence="2" key="2">
    <citation type="submission" date="2020-10" db="UniProtKB">
        <authorList>
            <consortium name="WormBaseParasite"/>
        </authorList>
    </citation>
    <scope>IDENTIFICATION</scope>
</reference>
<sequence>MSSNIIPVLEHASTAYIVALTEVVHVIENSPTPEHAASLLRKAAPPATVKTAVVAFGDETLEIRQKCVKALQNEGYTNIESINIHSIVSSTLIFGLPLNCAIGEPVFISWATNYVDRFEYPMYVVRKCESGWQIIETIEHPKVALSKYPSARNIVIYKNSPKFIKSEVRKLFPGLKLHFFEEPCCANANYASIRINNNIIPGYEILPFCDVILNVAFSNKSEVIPLTDRVPPFTIDKIVDVGDAPIVEISGRSVLSFSFDWKLKTFKFKSKAFRKVLVTVGVDKTLVPTVALKTSSTYKPRDRQTPVVYAVWIKQNRYHLFAISEDHHSDEGSFTSTADLFIYILKSSTIPATKAIFFVFGIENTISELQEFRDFCAKIEVYQPVKFIFNDSLNLSFTFDRAGIPVLPGQTVAVLTPRVCYAVQQDGRFLQVLDWFLLQDLDFNKYDIDTVVVSNVKNTFTQSDLEHLRLKCYPRAVIVLPGTDVLERPLPKFFWSRVNGTDFGGNLCTNFGFFDVHIKGDGGVAETVVTRFRAVPYTVTADVKVADAKTLNVILLRSEDYSGLLQKFDVPNGAKAVRFTIRVESVCDITASMDVIDETEVTRQPERLKVIGNRGRKPSTVDLMIQFGTKCKTVSLTEQTPFTINEEVDVGDTSEVTVHAVPHGKVGSPSAVKTLKFKKPAFRKVSITVNVDQRNATELTLRTASTYKPAIQPTETSDSLNIALSQLKLDPPSTTDLTFTSDNRVLINAGKTYFGDKVIPAYVRLQNGMAPEVGQKAFDALKKHPGSVFYGWLIFRTYFWFNTVTFLDITRLLAADFDPDHPDPSWRFKTTRDSDGKVLVHGDDDVVTLPIVLFGMIVKCTLIYIKEHQKSHVPILGIRLPAGCVISDADLKTISPLIGVELILLA</sequence>
<proteinExistence type="predicted"/>
<evidence type="ECO:0000313" key="1">
    <source>
        <dbReference type="Proteomes" id="UP000492821"/>
    </source>
</evidence>
<dbReference type="Proteomes" id="UP000492821">
    <property type="component" value="Unassembled WGS sequence"/>
</dbReference>
<reference evidence="1" key="1">
    <citation type="journal article" date="2013" name="Genetics">
        <title>The draft genome and transcriptome of Panagrellus redivivus are shaped by the harsh demands of a free-living lifestyle.</title>
        <authorList>
            <person name="Srinivasan J."/>
            <person name="Dillman A.R."/>
            <person name="Macchietto M.G."/>
            <person name="Heikkinen L."/>
            <person name="Lakso M."/>
            <person name="Fracchia K.M."/>
            <person name="Antoshechkin I."/>
            <person name="Mortazavi A."/>
            <person name="Wong G."/>
            <person name="Sternberg P.W."/>
        </authorList>
    </citation>
    <scope>NUCLEOTIDE SEQUENCE [LARGE SCALE GENOMIC DNA]</scope>
    <source>
        <strain evidence="1">MT8872</strain>
    </source>
</reference>
<accession>A0A7E4ULP0</accession>
<keyword evidence="1" id="KW-1185">Reference proteome</keyword>
<dbReference type="AlphaFoldDB" id="A0A7E4ULP0"/>
<name>A0A7E4ULP0_PANRE</name>
<organism evidence="1 2">
    <name type="scientific">Panagrellus redivivus</name>
    <name type="common">Microworm</name>
    <dbReference type="NCBI Taxonomy" id="6233"/>
    <lineage>
        <taxon>Eukaryota</taxon>
        <taxon>Metazoa</taxon>
        <taxon>Ecdysozoa</taxon>
        <taxon>Nematoda</taxon>
        <taxon>Chromadorea</taxon>
        <taxon>Rhabditida</taxon>
        <taxon>Tylenchina</taxon>
        <taxon>Panagrolaimomorpha</taxon>
        <taxon>Panagrolaimoidea</taxon>
        <taxon>Panagrolaimidae</taxon>
        <taxon>Panagrellus</taxon>
    </lineage>
</organism>
<evidence type="ECO:0000313" key="2">
    <source>
        <dbReference type="WBParaSite" id="Pan_g10260.t1"/>
    </source>
</evidence>
<dbReference type="WBParaSite" id="Pan_g10260.t1">
    <property type="protein sequence ID" value="Pan_g10260.t1"/>
    <property type="gene ID" value="Pan_g10260"/>
</dbReference>
<protein>
    <submittedName>
        <fullName evidence="2">DNA helicase</fullName>
    </submittedName>
</protein>